<feature type="region of interest" description="Disordered" evidence="1">
    <location>
        <begin position="375"/>
        <end position="451"/>
    </location>
</feature>
<evidence type="ECO:0000313" key="3">
    <source>
        <dbReference type="Proteomes" id="UP001139887"/>
    </source>
</evidence>
<sequence>MSIEAYKLFLANRDLQNAAIPAEDPEGRQQQHYDDLLGLETMGSPPMSLASSAHATPSSALNTDFEDMCSDSNDDLGDQQQLVAVVGHSWHKFLALRSRWLSLGLQYASKEDWAQQEVQFLVQHLLTLADYSVDSHSDIPLATVPLFAGTFDAANIELAVNRAQTVRTVQLATLSSDLLESLQSVDTREPFTMLSLCWMTDRATRTQASLALLISHGSHGQPFGLFPHNDTMLARLVASSENIWFRYSSLAAGLAISHMLQIPPTPEPNADDASSVAFAYAQNGFKYSFFSRRKGHFFEMTREEDWVPTIVPSRPRGVWAPDRIPREALLTLLHQDNEKLLAAMVELFGLRMFCYGFFDALAASPAASRALPAYSRRTSDGPMVGSQRRRNPLNASRRHRNRVSTSALPSLSGNVSSSSNGSPYMNGGLPYRRPPQNPAGSTGAGSSRNASMPQVNITARSPAGIDLPALTSHSASLLSSSSGSSNRPGGQLGVDSASAVAGMVPFLSPQAPNFHSFFPADVAAMSASMPNSPFFGFPLDNIGQQHQQQQQQQHLSGSNNGTPHDT</sequence>
<feature type="compositionally biased region" description="Polar residues" evidence="1">
    <location>
        <begin position="555"/>
        <end position="566"/>
    </location>
</feature>
<protein>
    <submittedName>
        <fullName evidence="2">Uncharacterized protein</fullName>
    </submittedName>
</protein>
<feature type="compositionally biased region" description="Low complexity" evidence="1">
    <location>
        <begin position="406"/>
        <end position="423"/>
    </location>
</feature>
<evidence type="ECO:0000313" key="2">
    <source>
        <dbReference type="EMBL" id="KAJ2844155.1"/>
    </source>
</evidence>
<reference evidence="2" key="1">
    <citation type="submission" date="2022-07" db="EMBL/GenBank/DDBJ databases">
        <title>Phylogenomic reconstructions and comparative analyses of Kickxellomycotina fungi.</title>
        <authorList>
            <person name="Reynolds N.K."/>
            <person name="Stajich J.E."/>
            <person name="Barry K."/>
            <person name="Grigoriev I.V."/>
            <person name="Crous P."/>
            <person name="Smith M.E."/>
        </authorList>
    </citation>
    <scope>NUCLEOTIDE SEQUENCE</scope>
    <source>
        <strain evidence="2">NRRL 1566</strain>
    </source>
</reference>
<feature type="compositionally biased region" description="Polar residues" evidence="1">
    <location>
        <begin position="438"/>
        <end position="451"/>
    </location>
</feature>
<proteinExistence type="predicted"/>
<comment type="caution">
    <text evidence="2">The sequence shown here is derived from an EMBL/GenBank/DDBJ whole genome shotgun (WGS) entry which is preliminary data.</text>
</comment>
<feature type="non-terminal residue" evidence="2">
    <location>
        <position position="566"/>
    </location>
</feature>
<dbReference type="Proteomes" id="UP001139887">
    <property type="component" value="Unassembled WGS sequence"/>
</dbReference>
<feature type="compositionally biased region" description="Basic residues" evidence="1">
    <location>
        <begin position="387"/>
        <end position="402"/>
    </location>
</feature>
<dbReference type="EMBL" id="JANBUW010001169">
    <property type="protein sequence ID" value="KAJ2844155.1"/>
    <property type="molecule type" value="Genomic_DNA"/>
</dbReference>
<feature type="compositionally biased region" description="Low complexity" evidence="1">
    <location>
        <begin position="544"/>
        <end position="554"/>
    </location>
</feature>
<feature type="region of interest" description="Disordered" evidence="1">
    <location>
        <begin position="538"/>
        <end position="566"/>
    </location>
</feature>
<keyword evidence="3" id="KW-1185">Reference proteome</keyword>
<organism evidence="2 3">
    <name type="scientific">Coemansia brasiliensis</name>
    <dbReference type="NCBI Taxonomy" id="2650707"/>
    <lineage>
        <taxon>Eukaryota</taxon>
        <taxon>Fungi</taxon>
        <taxon>Fungi incertae sedis</taxon>
        <taxon>Zoopagomycota</taxon>
        <taxon>Kickxellomycotina</taxon>
        <taxon>Kickxellomycetes</taxon>
        <taxon>Kickxellales</taxon>
        <taxon>Kickxellaceae</taxon>
        <taxon>Coemansia</taxon>
    </lineage>
</organism>
<gene>
    <name evidence="2" type="ORF">IWW36_005290</name>
</gene>
<accession>A0A9W8I1P9</accession>
<dbReference type="AlphaFoldDB" id="A0A9W8I1P9"/>
<evidence type="ECO:0000256" key="1">
    <source>
        <dbReference type="SAM" id="MobiDB-lite"/>
    </source>
</evidence>
<name>A0A9W8I1P9_9FUNG</name>
<dbReference type="OrthoDB" id="5579086at2759"/>